<reference key="1">
    <citation type="submission" date="2010-11" db="EMBL/GenBank/DDBJ databases">
        <title>The complete sequence of chromosome of Isophaera pallida ATCC 43644.</title>
        <authorList>
            <consortium name="US DOE Joint Genome Institute (JGI-PGF)"/>
            <person name="Lucas S."/>
            <person name="Copeland A."/>
            <person name="Lapidus A."/>
            <person name="Bruce D."/>
            <person name="Goodwin L."/>
            <person name="Pitluck S."/>
            <person name="Kyrpides N."/>
            <person name="Mavromatis K."/>
            <person name="Pagani I."/>
            <person name="Ivanova N."/>
            <person name="Saunders E."/>
            <person name="Brettin T."/>
            <person name="Detter J.C."/>
            <person name="Han C."/>
            <person name="Tapia R."/>
            <person name="Land M."/>
            <person name="Hauser L."/>
            <person name="Markowitz V."/>
            <person name="Cheng J.-F."/>
            <person name="Hugenholtz P."/>
            <person name="Woyke T."/>
            <person name="Wu D."/>
            <person name="Eisen J.A."/>
        </authorList>
    </citation>
    <scope>NUCLEOTIDE SEQUENCE</scope>
    <source>
        <strain>ATCC 43644</strain>
    </source>
</reference>
<gene>
    <name evidence="1" type="ordered locus">Isop_1276</name>
</gene>
<dbReference type="EMBL" id="CP002353">
    <property type="protein sequence ID" value="ADV61862.1"/>
    <property type="molecule type" value="Genomic_DNA"/>
</dbReference>
<evidence type="ECO:0008006" key="3">
    <source>
        <dbReference type="Google" id="ProtNLM"/>
    </source>
</evidence>
<dbReference type="eggNOG" id="COG2227">
    <property type="taxonomic scope" value="Bacteria"/>
</dbReference>
<reference evidence="1 2" key="2">
    <citation type="journal article" date="2011" name="Stand. Genomic Sci.">
        <title>Complete genome sequence of Isosphaera pallida type strain (IS1B).</title>
        <authorList>
            <consortium name="US DOE Joint Genome Institute (JGI-PGF)"/>
            <person name="Goker M."/>
            <person name="Cleland D."/>
            <person name="Saunders E."/>
            <person name="Lapidus A."/>
            <person name="Nolan M."/>
            <person name="Lucas S."/>
            <person name="Hammon N."/>
            <person name="Deshpande S."/>
            <person name="Cheng J.F."/>
            <person name="Tapia R."/>
            <person name="Han C."/>
            <person name="Goodwin L."/>
            <person name="Pitluck S."/>
            <person name="Liolios K."/>
            <person name="Pagani I."/>
            <person name="Ivanova N."/>
            <person name="Mavromatis K."/>
            <person name="Pati A."/>
            <person name="Chen A."/>
            <person name="Palaniappan K."/>
            <person name="Land M."/>
            <person name="Hauser L."/>
            <person name="Chang Y.J."/>
            <person name="Jeffries C.D."/>
            <person name="Detter J.C."/>
            <person name="Beck B."/>
            <person name="Woyke T."/>
            <person name="Bristow J."/>
            <person name="Eisen J.A."/>
            <person name="Markowitz V."/>
            <person name="Hugenholtz P."/>
            <person name="Kyrpides N.C."/>
            <person name="Klenk H.P."/>
        </authorList>
    </citation>
    <scope>NUCLEOTIDE SEQUENCE [LARGE SCALE GENOMIC DNA]</scope>
    <source>
        <strain evidence="2">ATCC 43644 / DSM 9630 / IS1B</strain>
    </source>
</reference>
<dbReference type="HOGENOM" id="CLU_1105990_0_0_0"/>
<dbReference type="Proteomes" id="UP000008631">
    <property type="component" value="Chromosome"/>
</dbReference>
<evidence type="ECO:0000313" key="1">
    <source>
        <dbReference type="EMBL" id="ADV61862.1"/>
    </source>
</evidence>
<keyword evidence="2" id="KW-1185">Reference proteome</keyword>
<organism evidence="1 2">
    <name type="scientific">Isosphaera pallida (strain ATCC 43644 / DSM 9630 / IS1B)</name>
    <dbReference type="NCBI Taxonomy" id="575540"/>
    <lineage>
        <taxon>Bacteria</taxon>
        <taxon>Pseudomonadati</taxon>
        <taxon>Planctomycetota</taxon>
        <taxon>Planctomycetia</taxon>
        <taxon>Isosphaerales</taxon>
        <taxon>Isosphaeraceae</taxon>
        <taxon>Isosphaera</taxon>
    </lineage>
</organism>
<evidence type="ECO:0000313" key="2">
    <source>
        <dbReference type="Proteomes" id="UP000008631"/>
    </source>
</evidence>
<dbReference type="RefSeq" id="WP_013564151.1">
    <property type="nucleotide sequence ID" value="NC_014962.1"/>
</dbReference>
<dbReference type="AlphaFoldDB" id="E8R6G1"/>
<protein>
    <recommendedName>
        <fullName evidence="3">Methyltransferase type 12</fullName>
    </recommendedName>
</protein>
<dbReference type="InParanoid" id="E8R6G1"/>
<dbReference type="SUPFAM" id="SSF53335">
    <property type="entry name" value="S-adenosyl-L-methionine-dependent methyltransferases"/>
    <property type="match status" value="1"/>
</dbReference>
<sequence length="251" mass="28175">MVEPTAIPDQDDFVAVDQVYRTYWARKRLLAQRLPRFGLVAWWPCGETTLCPAEQVLFNAVAQARCLLDVGAGDLRIQRKFLAAGFSGTYLTQDVGNEFSYDFTSLDSAIGPFDAILCLDVLEHLALNAGLKLLDTLAGRLAPDGVLAIQTPNARCVRHPSSWDMTHLHCYNLPDLWAFLTSLGLETTGVRVVFETAPEQRGSFWSRPLRDMERILARWLITRWLGLDYAENVILLARKPRDSNHQSAASQ</sequence>
<dbReference type="STRING" id="575540.Isop_1276"/>
<dbReference type="Pfam" id="PF13489">
    <property type="entry name" value="Methyltransf_23"/>
    <property type="match status" value="1"/>
</dbReference>
<dbReference type="InterPro" id="IPR029063">
    <property type="entry name" value="SAM-dependent_MTases_sf"/>
</dbReference>
<accession>E8R6G1</accession>
<name>E8R6G1_ISOPI</name>
<dbReference type="Gene3D" id="3.40.50.150">
    <property type="entry name" value="Vaccinia Virus protein VP39"/>
    <property type="match status" value="1"/>
</dbReference>
<dbReference type="KEGG" id="ipa:Isop_1276"/>
<proteinExistence type="predicted"/>